<dbReference type="AlphaFoldDB" id="A0AA42IVY1"/>
<reference evidence="2" key="1">
    <citation type="submission" date="2022-09" db="EMBL/GenBank/DDBJ databases">
        <title>Intensive care unit water sources are persistently colonized with multi-drug resistant bacteria and are the site of extensive horizontal gene transfer of antibiotic resistance genes.</title>
        <authorList>
            <person name="Diorio-Toth L."/>
        </authorList>
    </citation>
    <scope>NUCLEOTIDE SEQUENCE</scope>
    <source>
        <strain evidence="2">GD03843</strain>
    </source>
</reference>
<accession>A0AA42IVY1</accession>
<comment type="caution">
    <text evidence="2">The sequence shown here is derived from an EMBL/GenBank/DDBJ whole genome shotgun (WGS) entry which is preliminary data.</text>
</comment>
<dbReference type="Proteomes" id="UP001161094">
    <property type="component" value="Unassembled WGS sequence"/>
</dbReference>
<name>A0AA42IVY1_9BURK</name>
<proteinExistence type="predicted"/>
<sequence>MKSIVFLGLSLAVAEAQQILDADYRGPVVQGDLDAIASPALVVIIDGILDSDQRLSGAEVVRALDRGLVIHGVSSLGAVLAVELEHKGMKGSGRIYEVLRGLDADLVDLITALYTADQLKPLTTPLINAVVYCWEQSAGSEKLDAVVHELSRIPLDARNWERIEDAAAHAGMKFPATARLMDVKQEDAISLLQALDRCPSVGK</sequence>
<dbReference type="RefSeq" id="WP_279994585.1">
    <property type="nucleotide sequence ID" value="NZ_JAOCDZ010000004.1"/>
</dbReference>
<evidence type="ECO:0000259" key="1">
    <source>
        <dbReference type="Pfam" id="PF07812"/>
    </source>
</evidence>
<gene>
    <name evidence="2" type="ORF">N5D93_07815</name>
</gene>
<feature type="domain" description="TfuA-like core" evidence="1">
    <location>
        <begin position="46"/>
        <end position="130"/>
    </location>
</feature>
<dbReference type="Pfam" id="PF07812">
    <property type="entry name" value="TfuA"/>
    <property type="match status" value="1"/>
</dbReference>
<protein>
    <submittedName>
        <fullName evidence="2">TfuA-like protein</fullName>
    </submittedName>
</protein>
<evidence type="ECO:0000313" key="3">
    <source>
        <dbReference type="Proteomes" id="UP001161094"/>
    </source>
</evidence>
<organism evidence="2 3">
    <name type="scientific">Achromobacter spanius</name>
    <dbReference type="NCBI Taxonomy" id="217203"/>
    <lineage>
        <taxon>Bacteria</taxon>
        <taxon>Pseudomonadati</taxon>
        <taxon>Pseudomonadota</taxon>
        <taxon>Betaproteobacteria</taxon>
        <taxon>Burkholderiales</taxon>
        <taxon>Alcaligenaceae</taxon>
        <taxon>Achromobacter</taxon>
    </lineage>
</organism>
<dbReference type="InterPro" id="IPR012924">
    <property type="entry name" value="TfuA_core"/>
</dbReference>
<dbReference type="EMBL" id="JAOCDZ010000004">
    <property type="protein sequence ID" value="MDH0735711.1"/>
    <property type="molecule type" value="Genomic_DNA"/>
</dbReference>
<evidence type="ECO:0000313" key="2">
    <source>
        <dbReference type="EMBL" id="MDH0735711.1"/>
    </source>
</evidence>